<dbReference type="SUPFAM" id="SSF56219">
    <property type="entry name" value="DNase I-like"/>
    <property type="match status" value="1"/>
</dbReference>
<protein>
    <recommendedName>
        <fullName evidence="1">phosphoinositide 5-phosphatase</fullName>
        <ecNumber evidence="1">3.1.3.36</ecNumber>
    </recommendedName>
</protein>
<comment type="caution">
    <text evidence="4">The sequence shown here is derived from an EMBL/GenBank/DDBJ whole genome shotgun (WGS) entry which is preliminary data.</text>
</comment>
<dbReference type="InterPro" id="IPR036691">
    <property type="entry name" value="Endo/exonu/phosph_ase_sf"/>
</dbReference>
<dbReference type="Pfam" id="PF22669">
    <property type="entry name" value="Exo_endo_phos2"/>
    <property type="match status" value="1"/>
</dbReference>
<feature type="domain" description="Inositol polyphosphate-related phosphatase" evidence="3">
    <location>
        <begin position="110"/>
        <end position="379"/>
    </location>
</feature>
<dbReference type="PANTHER" id="PTHR11200:SF117">
    <property type="entry name" value="INOSITOL POLYPHOSPHATE 5-PHOSPHATASE K"/>
    <property type="match status" value="1"/>
</dbReference>
<dbReference type="EMBL" id="CAUEEQ010019385">
    <property type="protein sequence ID" value="CAJ0941870.1"/>
    <property type="molecule type" value="Genomic_DNA"/>
</dbReference>
<sequence>MRPPFWKMAAPREKTDGTPAGSFDCNRMERHGDERSVMDFFSVPNVEVRVRSDSLGSSGSCGKVVLRQRVAQLMTCVEDVSSDDDLQEELSRSIDQAFLICGKMLPPKMLDFRLQIITWNVGTAAPPRDLSSLLLLDSSGSNIDLYVIGLQEVNSRIVNFLSDLAFDDPWSVFLMDVLAPLGYVKVLLAQVRRSCGTMGQRQERQEQISAIRMQGLLLLTFVKHKHIPFIQDIRSNYIRTGLYGYWGNKGGVTVRLSVYGHMLCFVNCHLPAHMDNTNQRLDDFEKMLETQQFDGESVGSILDHDAVFWFGDLNFRIVEFGIHFIREVVNSNRYNLLWEKDQLNIAKKKERFLQGFLEGPLKFKPTYKFDLNSDVYDTR</sequence>
<reference evidence="4" key="1">
    <citation type="submission" date="2023-07" db="EMBL/GenBank/DDBJ databases">
        <authorList>
            <person name="Stuckert A."/>
        </authorList>
    </citation>
    <scope>NUCLEOTIDE SEQUENCE</scope>
</reference>
<feature type="region of interest" description="Disordered" evidence="2">
    <location>
        <begin position="1"/>
        <end position="21"/>
    </location>
</feature>
<accession>A0ABN9LNT2</accession>
<evidence type="ECO:0000313" key="5">
    <source>
        <dbReference type="Proteomes" id="UP001176940"/>
    </source>
</evidence>
<evidence type="ECO:0000313" key="4">
    <source>
        <dbReference type="EMBL" id="CAJ0941870.1"/>
    </source>
</evidence>
<evidence type="ECO:0000259" key="3">
    <source>
        <dbReference type="SMART" id="SM00128"/>
    </source>
</evidence>
<name>A0ABN9LNT2_9NEOB</name>
<dbReference type="SMART" id="SM00128">
    <property type="entry name" value="IPPc"/>
    <property type="match status" value="1"/>
</dbReference>
<gene>
    <name evidence="4" type="ORF">RIMI_LOCUS9376860</name>
</gene>
<dbReference type="PANTHER" id="PTHR11200">
    <property type="entry name" value="INOSITOL 5-PHOSPHATASE"/>
    <property type="match status" value="1"/>
</dbReference>
<keyword evidence="5" id="KW-1185">Reference proteome</keyword>
<dbReference type="InterPro" id="IPR000300">
    <property type="entry name" value="IPPc"/>
</dbReference>
<dbReference type="Proteomes" id="UP001176940">
    <property type="component" value="Unassembled WGS sequence"/>
</dbReference>
<organism evidence="4 5">
    <name type="scientific">Ranitomeya imitator</name>
    <name type="common">mimic poison frog</name>
    <dbReference type="NCBI Taxonomy" id="111125"/>
    <lineage>
        <taxon>Eukaryota</taxon>
        <taxon>Metazoa</taxon>
        <taxon>Chordata</taxon>
        <taxon>Craniata</taxon>
        <taxon>Vertebrata</taxon>
        <taxon>Euteleostomi</taxon>
        <taxon>Amphibia</taxon>
        <taxon>Batrachia</taxon>
        <taxon>Anura</taxon>
        <taxon>Neobatrachia</taxon>
        <taxon>Hyloidea</taxon>
        <taxon>Dendrobatidae</taxon>
        <taxon>Dendrobatinae</taxon>
        <taxon>Ranitomeya</taxon>
    </lineage>
</organism>
<evidence type="ECO:0000256" key="1">
    <source>
        <dbReference type="ARBA" id="ARBA00013044"/>
    </source>
</evidence>
<dbReference type="InterPro" id="IPR046985">
    <property type="entry name" value="IP5"/>
</dbReference>
<dbReference type="EC" id="3.1.3.36" evidence="1"/>
<dbReference type="Gene3D" id="3.60.10.10">
    <property type="entry name" value="Endonuclease/exonuclease/phosphatase"/>
    <property type="match status" value="1"/>
</dbReference>
<proteinExistence type="predicted"/>
<evidence type="ECO:0000256" key="2">
    <source>
        <dbReference type="SAM" id="MobiDB-lite"/>
    </source>
</evidence>